<accession>A0A5B9P6G5</accession>
<dbReference type="HAMAP" id="MF_01363">
    <property type="entry name" value="Ribosomal_bL21"/>
    <property type="match status" value="1"/>
</dbReference>
<keyword evidence="7" id="KW-1185">Reference proteome</keyword>
<dbReference type="NCBIfam" id="TIGR00061">
    <property type="entry name" value="L21"/>
    <property type="match status" value="1"/>
</dbReference>
<dbReference type="PANTHER" id="PTHR21349">
    <property type="entry name" value="50S RIBOSOMAL PROTEIN L21"/>
    <property type="match status" value="1"/>
</dbReference>
<dbReference type="KEGG" id="mff:MFFC18_00930"/>
<dbReference type="EMBL" id="CP042912">
    <property type="protein sequence ID" value="QEG20246.1"/>
    <property type="molecule type" value="Genomic_DNA"/>
</dbReference>
<proteinExistence type="inferred from homology"/>
<evidence type="ECO:0000256" key="4">
    <source>
        <dbReference type="HAMAP-Rule" id="MF_01363"/>
    </source>
</evidence>
<evidence type="ECO:0000256" key="5">
    <source>
        <dbReference type="RuleBase" id="RU000562"/>
    </source>
</evidence>
<dbReference type="AlphaFoldDB" id="A0A5B9P6G5"/>
<sequence>MNHERADFGVASLIRLKLDSKRAVLSSISRFLALSACSLFGYNPELQITKHQTKHSKMYAIIADGGRQYKVEEGQILEIDFREVEAGSELKFDRVLAVSGTDGLKLGAPTLDGASVTAKVLEETKGEKLVVQKFRRRKNSKRRNGHRQKFVKVQIGSIAG</sequence>
<dbReference type="Pfam" id="PF00829">
    <property type="entry name" value="Ribosomal_L21p"/>
    <property type="match status" value="1"/>
</dbReference>
<dbReference type="SUPFAM" id="SSF141091">
    <property type="entry name" value="L21p-like"/>
    <property type="match status" value="1"/>
</dbReference>
<dbReference type="GO" id="GO:0019843">
    <property type="term" value="F:rRNA binding"/>
    <property type="evidence" value="ECO:0007669"/>
    <property type="project" value="UniProtKB-UniRule"/>
</dbReference>
<dbReference type="GO" id="GO:0006412">
    <property type="term" value="P:translation"/>
    <property type="evidence" value="ECO:0007669"/>
    <property type="project" value="UniProtKB-UniRule"/>
</dbReference>
<comment type="function">
    <text evidence="4 5">This protein binds to 23S rRNA in the presence of protein L20.</text>
</comment>
<organism evidence="6 7">
    <name type="scientific">Mariniblastus fucicola</name>
    <dbReference type="NCBI Taxonomy" id="980251"/>
    <lineage>
        <taxon>Bacteria</taxon>
        <taxon>Pseudomonadati</taxon>
        <taxon>Planctomycetota</taxon>
        <taxon>Planctomycetia</taxon>
        <taxon>Pirellulales</taxon>
        <taxon>Pirellulaceae</taxon>
        <taxon>Mariniblastus</taxon>
    </lineage>
</organism>
<evidence type="ECO:0000256" key="2">
    <source>
        <dbReference type="ARBA" id="ARBA00022980"/>
    </source>
</evidence>
<evidence type="ECO:0000256" key="3">
    <source>
        <dbReference type="ARBA" id="ARBA00023274"/>
    </source>
</evidence>
<gene>
    <name evidence="4 6" type="primary">rplU</name>
    <name evidence="6" type="ORF">MFFC18_00930</name>
</gene>
<keyword evidence="4 5" id="KW-0699">rRNA-binding</keyword>
<evidence type="ECO:0000313" key="7">
    <source>
        <dbReference type="Proteomes" id="UP000322214"/>
    </source>
</evidence>
<protein>
    <recommendedName>
        <fullName evidence="4">Large ribosomal subunit protein bL21</fullName>
    </recommendedName>
</protein>
<reference evidence="6 7" key="1">
    <citation type="submission" date="2019-08" db="EMBL/GenBank/DDBJ databases">
        <title>Deep-cultivation of Planctomycetes and their phenomic and genomic characterization uncovers novel biology.</title>
        <authorList>
            <person name="Wiegand S."/>
            <person name="Jogler M."/>
            <person name="Boedeker C."/>
            <person name="Pinto D."/>
            <person name="Vollmers J."/>
            <person name="Rivas-Marin E."/>
            <person name="Kohn T."/>
            <person name="Peeters S.H."/>
            <person name="Heuer A."/>
            <person name="Rast P."/>
            <person name="Oberbeckmann S."/>
            <person name="Bunk B."/>
            <person name="Jeske O."/>
            <person name="Meyerdierks A."/>
            <person name="Storesund J.E."/>
            <person name="Kallscheuer N."/>
            <person name="Luecker S."/>
            <person name="Lage O.M."/>
            <person name="Pohl T."/>
            <person name="Merkel B.J."/>
            <person name="Hornburger P."/>
            <person name="Mueller R.-W."/>
            <person name="Bruemmer F."/>
            <person name="Labrenz M."/>
            <person name="Spormann A.M."/>
            <person name="Op den Camp H."/>
            <person name="Overmann J."/>
            <person name="Amann R."/>
            <person name="Jetten M.S.M."/>
            <person name="Mascher T."/>
            <person name="Medema M.H."/>
            <person name="Devos D.P."/>
            <person name="Kaster A.-K."/>
            <person name="Ovreas L."/>
            <person name="Rohde M."/>
            <person name="Galperin M.Y."/>
            <person name="Jogler C."/>
        </authorList>
    </citation>
    <scope>NUCLEOTIDE SEQUENCE [LARGE SCALE GENOMIC DNA]</scope>
    <source>
        <strain evidence="6 7">FC18</strain>
    </source>
</reference>
<dbReference type="GO" id="GO:0005737">
    <property type="term" value="C:cytoplasm"/>
    <property type="evidence" value="ECO:0007669"/>
    <property type="project" value="UniProtKB-ARBA"/>
</dbReference>
<name>A0A5B9P6G5_9BACT</name>
<keyword evidence="2 4" id="KW-0689">Ribosomal protein</keyword>
<dbReference type="PANTHER" id="PTHR21349:SF0">
    <property type="entry name" value="LARGE RIBOSOMAL SUBUNIT PROTEIN BL21M"/>
    <property type="match status" value="1"/>
</dbReference>
<dbReference type="InterPro" id="IPR001787">
    <property type="entry name" value="Ribosomal_bL21"/>
</dbReference>
<dbReference type="GO" id="GO:0005840">
    <property type="term" value="C:ribosome"/>
    <property type="evidence" value="ECO:0007669"/>
    <property type="project" value="UniProtKB-KW"/>
</dbReference>
<dbReference type="InterPro" id="IPR028909">
    <property type="entry name" value="bL21-like"/>
</dbReference>
<comment type="subunit">
    <text evidence="4">Part of the 50S ribosomal subunit. Contacts protein L20.</text>
</comment>
<keyword evidence="4 5" id="KW-0694">RNA-binding</keyword>
<keyword evidence="3 4" id="KW-0687">Ribonucleoprotein</keyword>
<dbReference type="InterPro" id="IPR036164">
    <property type="entry name" value="bL21-like_sf"/>
</dbReference>
<comment type="similarity">
    <text evidence="1 4 5">Belongs to the bacterial ribosomal protein bL21 family.</text>
</comment>
<evidence type="ECO:0000313" key="6">
    <source>
        <dbReference type="EMBL" id="QEG20246.1"/>
    </source>
</evidence>
<dbReference type="GO" id="GO:1990904">
    <property type="term" value="C:ribonucleoprotein complex"/>
    <property type="evidence" value="ECO:0007669"/>
    <property type="project" value="UniProtKB-KW"/>
</dbReference>
<dbReference type="GO" id="GO:0003735">
    <property type="term" value="F:structural constituent of ribosome"/>
    <property type="evidence" value="ECO:0007669"/>
    <property type="project" value="InterPro"/>
</dbReference>
<evidence type="ECO:0000256" key="1">
    <source>
        <dbReference type="ARBA" id="ARBA00008563"/>
    </source>
</evidence>
<dbReference type="Proteomes" id="UP000322214">
    <property type="component" value="Chromosome"/>
</dbReference>
<dbReference type="STRING" id="980251.GCA_001642875_03668"/>